<gene>
    <name evidence="2" type="ORF">ACD_49C00056G0017</name>
</gene>
<accession>K2AWU8</accession>
<keyword evidence="1" id="KW-0812">Transmembrane</keyword>
<reference evidence="2" key="1">
    <citation type="journal article" date="2012" name="Science">
        <title>Fermentation, hydrogen, and sulfur metabolism in multiple uncultivated bacterial phyla.</title>
        <authorList>
            <person name="Wrighton K.C."/>
            <person name="Thomas B.C."/>
            <person name="Sharon I."/>
            <person name="Miller C.S."/>
            <person name="Castelle C.J."/>
            <person name="VerBerkmoes N.C."/>
            <person name="Wilkins M.J."/>
            <person name="Hettich R.L."/>
            <person name="Lipton M.S."/>
            <person name="Williams K.H."/>
            <person name="Long P.E."/>
            <person name="Banfield J.F."/>
        </authorList>
    </citation>
    <scope>NUCLEOTIDE SEQUENCE [LARGE SCALE GENOMIC DNA]</scope>
</reference>
<keyword evidence="1" id="KW-1133">Transmembrane helix</keyword>
<sequence length="283" mass="33300">MNKKWFSTIIAMLLTAFLIILSAWILFLVLQESKITRTVLNTVSTYAGAEWSLEYALLKIKNHEDWFSDSVNNDDFDSNFLANNTVAAKNQIIWYDIYNSSSTYTWYIKSSWFEIIPLFYDKWSLIQTNSKNPNPNTSDISKTLNFKFNSDTWITWNIIWNNASWDTFWIVGSGSSFGTGYTVSSSIWLFKKTYENTSTDAIDFKLENIDIWTFLATYSNNYLIIYNHNLSDVSYTMESSNWFSLPNLEIISYSNIWDFKQNIKFTENKSKYFDILKYSLFNK</sequence>
<dbReference type="AlphaFoldDB" id="K2AWU8"/>
<proteinExistence type="predicted"/>
<dbReference type="EMBL" id="AMFJ01021642">
    <property type="protein sequence ID" value="EKD66262.1"/>
    <property type="molecule type" value="Genomic_DNA"/>
</dbReference>
<evidence type="ECO:0000313" key="2">
    <source>
        <dbReference type="EMBL" id="EKD66262.1"/>
    </source>
</evidence>
<comment type="caution">
    <text evidence="2">The sequence shown here is derived from an EMBL/GenBank/DDBJ whole genome shotgun (WGS) entry which is preliminary data.</text>
</comment>
<name>K2AWU8_9BACT</name>
<evidence type="ECO:0000256" key="1">
    <source>
        <dbReference type="SAM" id="Phobius"/>
    </source>
</evidence>
<organism evidence="2">
    <name type="scientific">uncultured bacterium</name>
    <name type="common">gcode 4</name>
    <dbReference type="NCBI Taxonomy" id="1234023"/>
    <lineage>
        <taxon>Bacteria</taxon>
        <taxon>environmental samples</taxon>
    </lineage>
</organism>
<keyword evidence="1" id="KW-0472">Membrane</keyword>
<feature type="transmembrane region" description="Helical" evidence="1">
    <location>
        <begin position="6"/>
        <end position="30"/>
    </location>
</feature>
<protein>
    <submittedName>
        <fullName evidence="2">Uncharacterized protein</fullName>
    </submittedName>
</protein>